<sequence>MRQCGSDFGTLEGEGGAGRRGPRILRLPRFVMRITGAPSGIAVVAGGLLTDG</sequence>
<keyword evidence="2" id="KW-1133">Transmembrane helix</keyword>
<evidence type="ECO:0000256" key="2">
    <source>
        <dbReference type="SAM" id="Phobius"/>
    </source>
</evidence>
<feature type="region of interest" description="Disordered" evidence="1">
    <location>
        <begin position="1"/>
        <end position="21"/>
    </location>
</feature>
<dbReference type="AlphaFoldDB" id="A0A0B5EXE3"/>
<keyword evidence="2" id="KW-0812">Transmembrane</keyword>
<keyword evidence="4" id="KW-1185">Reference proteome</keyword>
<reference evidence="3 4" key="1">
    <citation type="submission" date="2015-01" db="EMBL/GenBank/DDBJ databases">
        <title>Enhanced salinomycin production by adjusting the supply of polyketide extender units in Streptomyce albus DSM 41398.</title>
        <authorList>
            <person name="Lu C."/>
        </authorList>
    </citation>
    <scope>NUCLEOTIDE SEQUENCE [LARGE SCALE GENOMIC DNA]</scope>
    <source>
        <strain evidence="4">ATCC 21838 / DSM 41398 / FERM P-419 / JCM 4703 / NBRC 107858</strain>
    </source>
</reference>
<name>A0A0B5EXE3_STRA4</name>
<evidence type="ECO:0000256" key="1">
    <source>
        <dbReference type="SAM" id="MobiDB-lite"/>
    </source>
</evidence>
<gene>
    <name evidence="3" type="ORF">SLNWT_3514</name>
</gene>
<dbReference type="Proteomes" id="UP000031523">
    <property type="component" value="Chromosome"/>
</dbReference>
<dbReference type="EMBL" id="CP010519">
    <property type="protein sequence ID" value="AJE83890.1"/>
    <property type="molecule type" value="Genomic_DNA"/>
</dbReference>
<keyword evidence="2" id="KW-0472">Membrane</keyword>
<dbReference type="KEGG" id="sals:SLNWT_3514"/>
<protein>
    <submittedName>
        <fullName evidence="3">Uncharacterized protein</fullName>
    </submittedName>
</protein>
<feature type="transmembrane region" description="Helical" evidence="2">
    <location>
        <begin position="30"/>
        <end position="49"/>
    </location>
</feature>
<evidence type="ECO:0000313" key="4">
    <source>
        <dbReference type="Proteomes" id="UP000031523"/>
    </source>
</evidence>
<organism evidence="3 4">
    <name type="scientific">Streptomyces albus (strain ATCC 21838 / DSM 41398 / FERM P-419 / JCM 4703 / NBRC 107858)</name>
    <dbReference type="NCBI Taxonomy" id="1081613"/>
    <lineage>
        <taxon>Bacteria</taxon>
        <taxon>Bacillati</taxon>
        <taxon>Actinomycetota</taxon>
        <taxon>Actinomycetes</taxon>
        <taxon>Kitasatosporales</taxon>
        <taxon>Streptomycetaceae</taxon>
        <taxon>Streptomyces</taxon>
    </lineage>
</organism>
<proteinExistence type="predicted"/>
<evidence type="ECO:0000313" key="3">
    <source>
        <dbReference type="EMBL" id="AJE83890.1"/>
    </source>
</evidence>
<accession>A0A0B5EXE3</accession>